<sequence length="390" mass="40897">MSHQPGAVIVGAYEHPGRDLPGHTIPRLQREVAHGALADAGLEIADVDGFFCDANSPGMGPVDMLEYLGLRCTYTESGDMGGATYVAYVGHAAAAIAAGKCRVALIVLAGLPRAEGTSIAGRELVPGPSAAFEVNGYWGGHGPVADYALTARRHMHEFGTTSEHLAWVKVASSEHAQHNPDAMLRTPVTVDDVLASPLVADPLHRLDCCIVSDGGGALVVVHPDVARGLERTGVMLRGHGEAHKDPNFGDVDLTYTAGRRAGELAYAEAGVRPSDIQYASIYDSFTITVLIALEDLGFCAKGRGGPFVQDGGLRSRGGRLPVNTDGGGLSSNHPGNRGGMTKVIEAVRQLRGETQLEVQVPGCELALVFGSGVRLSSRHYSSVLVLERAA</sequence>
<evidence type="ECO:0000259" key="2">
    <source>
        <dbReference type="Pfam" id="PF22691"/>
    </source>
</evidence>
<dbReference type="OrthoDB" id="3208853at2"/>
<accession>A0A5B8U0J5</accession>
<dbReference type="PIRSF" id="PIRSF000429">
    <property type="entry name" value="Ac-CoA_Ac_transf"/>
    <property type="match status" value="1"/>
</dbReference>
<gene>
    <name evidence="3" type="ORF">FSW04_01990</name>
</gene>
<evidence type="ECO:0000256" key="1">
    <source>
        <dbReference type="SAM" id="MobiDB-lite"/>
    </source>
</evidence>
<feature type="region of interest" description="Disordered" evidence="1">
    <location>
        <begin position="310"/>
        <end position="338"/>
    </location>
</feature>
<dbReference type="CDD" id="cd00829">
    <property type="entry name" value="SCP-x_thiolase"/>
    <property type="match status" value="1"/>
</dbReference>
<feature type="domain" description="Thiolase C-terminal" evidence="2">
    <location>
        <begin position="240"/>
        <end position="379"/>
    </location>
</feature>
<dbReference type="NCBIfam" id="NF006010">
    <property type="entry name" value="PRK08142.1"/>
    <property type="match status" value="1"/>
</dbReference>
<dbReference type="Proteomes" id="UP000321805">
    <property type="component" value="Chromosome"/>
</dbReference>
<dbReference type="InterPro" id="IPR002155">
    <property type="entry name" value="Thiolase"/>
</dbReference>
<protein>
    <submittedName>
        <fullName evidence="3">Thiolase domain-containing protein</fullName>
    </submittedName>
</protein>
<dbReference type="AlphaFoldDB" id="A0A5B8U0J5"/>
<dbReference type="EMBL" id="CP042430">
    <property type="protein sequence ID" value="QEC46470.1"/>
    <property type="molecule type" value="Genomic_DNA"/>
</dbReference>
<organism evidence="3 4">
    <name type="scientific">Baekduia soli</name>
    <dbReference type="NCBI Taxonomy" id="496014"/>
    <lineage>
        <taxon>Bacteria</taxon>
        <taxon>Bacillati</taxon>
        <taxon>Actinomycetota</taxon>
        <taxon>Thermoleophilia</taxon>
        <taxon>Solirubrobacterales</taxon>
        <taxon>Baekduiaceae</taxon>
        <taxon>Baekduia</taxon>
    </lineage>
</organism>
<proteinExistence type="predicted"/>
<dbReference type="RefSeq" id="WP_146915710.1">
    <property type="nucleotide sequence ID" value="NZ_CP042430.1"/>
</dbReference>
<dbReference type="KEGG" id="bsol:FSW04_01990"/>
<dbReference type="PANTHER" id="PTHR42870">
    <property type="entry name" value="ACETYL-COA C-ACETYLTRANSFERASE"/>
    <property type="match status" value="1"/>
</dbReference>
<keyword evidence="4" id="KW-1185">Reference proteome</keyword>
<dbReference type="SUPFAM" id="SSF53901">
    <property type="entry name" value="Thiolase-like"/>
    <property type="match status" value="2"/>
</dbReference>
<evidence type="ECO:0000313" key="3">
    <source>
        <dbReference type="EMBL" id="QEC46470.1"/>
    </source>
</evidence>
<evidence type="ECO:0000313" key="4">
    <source>
        <dbReference type="Proteomes" id="UP000321805"/>
    </source>
</evidence>
<dbReference type="GO" id="GO:0016747">
    <property type="term" value="F:acyltransferase activity, transferring groups other than amino-acyl groups"/>
    <property type="evidence" value="ECO:0007669"/>
    <property type="project" value="InterPro"/>
</dbReference>
<dbReference type="Gene3D" id="3.40.47.10">
    <property type="match status" value="1"/>
</dbReference>
<dbReference type="InterPro" id="IPR016039">
    <property type="entry name" value="Thiolase-like"/>
</dbReference>
<dbReference type="InterPro" id="IPR055140">
    <property type="entry name" value="Thiolase_C_2"/>
</dbReference>
<dbReference type="PANTHER" id="PTHR42870:SF1">
    <property type="entry name" value="NON-SPECIFIC LIPID-TRANSFER PROTEIN-LIKE 2"/>
    <property type="match status" value="1"/>
</dbReference>
<dbReference type="Pfam" id="PF22691">
    <property type="entry name" value="Thiolase_C_1"/>
    <property type="match status" value="1"/>
</dbReference>
<name>A0A5B8U0J5_9ACTN</name>
<reference evidence="3 4" key="1">
    <citation type="journal article" date="2018" name="J. Microbiol.">
        <title>Baekduia soli gen. nov., sp. nov., a novel bacterium isolated from the soil of Baekdu Mountain and proposal of a novel family name, Baekduiaceae fam. nov.</title>
        <authorList>
            <person name="An D.S."/>
            <person name="Siddiqi M.Z."/>
            <person name="Kim K.H."/>
            <person name="Yu H.S."/>
            <person name="Im W.T."/>
        </authorList>
    </citation>
    <scope>NUCLEOTIDE SEQUENCE [LARGE SCALE GENOMIC DNA]</scope>
    <source>
        <strain evidence="3 4">BR7-21</strain>
    </source>
</reference>